<dbReference type="OrthoDB" id="5506264at2"/>
<gene>
    <name evidence="4" type="ordered locus">Gura_3397</name>
</gene>
<proteinExistence type="predicted"/>
<dbReference type="Pfam" id="PF11906">
    <property type="entry name" value="DUF3426"/>
    <property type="match status" value="1"/>
</dbReference>
<protein>
    <submittedName>
        <fullName evidence="4">MJ0042 family finger-like protein</fullName>
    </submittedName>
</protein>
<evidence type="ECO:0000259" key="3">
    <source>
        <dbReference type="Pfam" id="PF13717"/>
    </source>
</evidence>
<feature type="domain" description="Zinc finger/thioredoxin putative" evidence="3">
    <location>
        <begin position="1"/>
        <end position="35"/>
    </location>
</feature>
<dbReference type="HOGENOM" id="CLU_024180_0_0_7"/>
<evidence type="ECO:0000313" key="4">
    <source>
        <dbReference type="EMBL" id="ABQ27553.1"/>
    </source>
</evidence>
<dbReference type="RefSeq" id="WP_011940214.1">
    <property type="nucleotide sequence ID" value="NC_009483.1"/>
</dbReference>
<name>A5G6Y5_GEOUR</name>
<sequence length="560" mass="58529">MVLQCDQCKTRFRLDDAKIKDGGVKVRCSKCKHVFVVTKEAPQEEADFDSILSNLGSTVPPSQPVHSAEFPPPLPVNAPEQQEADPFAASEEVAARAPEGISAEASLAAEREPTPAEDDDFGLSGFAFNDESVATPPVDVTVDVAPSATDAGFDFDSFAFEPGEDIPGVAPASPGNDAAAEFDADSFAFIAGPGAAEQDNAQEEGAGMFEFPPVGSSLDEESAEGVPAAIAEEFSLGFEEDEVRGAAEAENEARHAFSVDSYIQEEQPSDFVFTDAEPGLSSIDPGEISLPPADENITPKEDGSIEATENFDFGSIDFGEVAAPTAVEEAKGPVESVGETDFTIAAPEEKVSAFVPPAIDSAATEEELPPLSISSRRKGSSIFTVAVLAISVLVLLVLAGTGFFFLKDGPTAFNKVGLGFMAKWFGVKAAEEGSITAKNPVGSFITNKEAGELFIISGEAVNGFKKPRATIQVKATLFGKNGAAVVQKSAYCGNQLSKEQLATLSMAKIEAAMNNQFGDSLSNLGVQPGKGIPFVIVFANVPKDIVEFGVEIAGSTVASQ</sequence>
<dbReference type="NCBIfam" id="TIGR02098">
    <property type="entry name" value="MJ0042_CXXC"/>
    <property type="match status" value="1"/>
</dbReference>
<keyword evidence="2" id="KW-0812">Transmembrane</keyword>
<keyword evidence="2" id="KW-1133">Transmembrane helix</keyword>
<dbReference type="KEGG" id="gur:Gura_3397"/>
<keyword evidence="5" id="KW-1185">Reference proteome</keyword>
<feature type="transmembrane region" description="Helical" evidence="2">
    <location>
        <begin position="382"/>
        <end position="406"/>
    </location>
</feature>
<evidence type="ECO:0000313" key="5">
    <source>
        <dbReference type="Proteomes" id="UP000006695"/>
    </source>
</evidence>
<dbReference type="EMBL" id="CP000698">
    <property type="protein sequence ID" value="ABQ27553.1"/>
    <property type="molecule type" value="Genomic_DNA"/>
</dbReference>
<dbReference type="InterPro" id="IPR021834">
    <property type="entry name" value="DUF3426"/>
</dbReference>
<feature type="region of interest" description="Disordered" evidence="1">
    <location>
        <begin position="57"/>
        <end position="95"/>
    </location>
</feature>
<dbReference type="Pfam" id="PF13717">
    <property type="entry name" value="Zn_ribbon_4"/>
    <property type="match status" value="1"/>
</dbReference>
<dbReference type="InterPro" id="IPR011723">
    <property type="entry name" value="Znf/thioredoxin_put"/>
</dbReference>
<accession>A5G6Y5</accession>
<evidence type="ECO:0000256" key="1">
    <source>
        <dbReference type="SAM" id="MobiDB-lite"/>
    </source>
</evidence>
<evidence type="ECO:0000256" key="2">
    <source>
        <dbReference type="SAM" id="Phobius"/>
    </source>
</evidence>
<dbReference type="AlphaFoldDB" id="A5G6Y5"/>
<keyword evidence="2" id="KW-0472">Membrane</keyword>
<reference evidence="4 5" key="1">
    <citation type="submission" date="2007-05" db="EMBL/GenBank/DDBJ databases">
        <title>Complete sequence of Geobacter uraniireducens Rf4.</title>
        <authorList>
            <consortium name="US DOE Joint Genome Institute"/>
            <person name="Copeland A."/>
            <person name="Lucas S."/>
            <person name="Lapidus A."/>
            <person name="Barry K."/>
            <person name="Detter J.C."/>
            <person name="Glavina del Rio T."/>
            <person name="Hammon N."/>
            <person name="Israni S."/>
            <person name="Dalin E."/>
            <person name="Tice H."/>
            <person name="Pitluck S."/>
            <person name="Chertkov O."/>
            <person name="Brettin T."/>
            <person name="Bruce D."/>
            <person name="Han C."/>
            <person name="Schmutz J."/>
            <person name="Larimer F."/>
            <person name="Land M."/>
            <person name="Hauser L."/>
            <person name="Kyrpides N."/>
            <person name="Mikhailova N."/>
            <person name="Shelobolina E."/>
            <person name="Aklujkar M."/>
            <person name="Lovley D."/>
            <person name="Richardson P."/>
        </authorList>
    </citation>
    <scope>NUCLEOTIDE SEQUENCE [LARGE SCALE GENOMIC DNA]</scope>
    <source>
        <strain evidence="5">ATCC BAA-1134 / JCM 13001 / Rf4</strain>
    </source>
</reference>
<dbReference type="STRING" id="351605.Gura_3397"/>
<dbReference type="Proteomes" id="UP000006695">
    <property type="component" value="Chromosome"/>
</dbReference>
<organism evidence="4 5">
    <name type="scientific">Geotalea uraniireducens (strain Rf4)</name>
    <name type="common">Geobacter uraniireducens</name>
    <dbReference type="NCBI Taxonomy" id="351605"/>
    <lineage>
        <taxon>Bacteria</taxon>
        <taxon>Pseudomonadati</taxon>
        <taxon>Thermodesulfobacteriota</taxon>
        <taxon>Desulfuromonadia</taxon>
        <taxon>Geobacterales</taxon>
        <taxon>Geobacteraceae</taxon>
        <taxon>Geotalea</taxon>
    </lineage>
</organism>